<dbReference type="AlphaFoldDB" id="A0A224YJG3"/>
<organism evidence="1">
    <name type="scientific">Rhipicephalus zambeziensis</name>
    <dbReference type="NCBI Taxonomy" id="60191"/>
    <lineage>
        <taxon>Eukaryota</taxon>
        <taxon>Metazoa</taxon>
        <taxon>Ecdysozoa</taxon>
        <taxon>Arthropoda</taxon>
        <taxon>Chelicerata</taxon>
        <taxon>Arachnida</taxon>
        <taxon>Acari</taxon>
        <taxon>Parasitiformes</taxon>
        <taxon>Ixodida</taxon>
        <taxon>Ixodoidea</taxon>
        <taxon>Ixodidae</taxon>
        <taxon>Rhipicephalinae</taxon>
        <taxon>Rhipicephalus</taxon>
        <taxon>Rhipicephalus</taxon>
    </lineage>
</organism>
<dbReference type="EMBL" id="GFPF01003495">
    <property type="protein sequence ID" value="MAA14641.1"/>
    <property type="molecule type" value="Transcribed_RNA"/>
</dbReference>
<proteinExistence type="predicted"/>
<sequence>MSLPSLRVGPYKENEIGKPATTLGSLITTSRDNGCRLSGHVCGSMRTFLQCPVKRDGDAHSLFLRAPLQHEIAGISVDITDIRQNLGTHSVFIRFLNVLLWLACFVASHLTDRCRPASHLNKNEMCTRFVLCLECLAVLARIIWRCCCGTSFF</sequence>
<name>A0A224YJG3_9ACAR</name>
<reference evidence="1" key="1">
    <citation type="journal article" date="2017" name="Parasit. Vectors">
        <title>Sialotranscriptomics of Rhipicephalus zambeziensis reveals intricate expression profiles of secretory proteins and suggests tight temporal transcriptional regulation during blood-feeding.</title>
        <authorList>
            <person name="de Castro M.H."/>
            <person name="de Klerk D."/>
            <person name="Pienaar R."/>
            <person name="Rees D.J.G."/>
            <person name="Mans B.J."/>
        </authorList>
    </citation>
    <scope>NUCLEOTIDE SEQUENCE</scope>
    <source>
        <tissue evidence="1">Salivary glands</tissue>
    </source>
</reference>
<accession>A0A224YJG3</accession>
<protein>
    <submittedName>
        <fullName evidence="1">Uncharacterized protein</fullName>
    </submittedName>
</protein>
<evidence type="ECO:0000313" key="1">
    <source>
        <dbReference type="EMBL" id="MAA14641.1"/>
    </source>
</evidence>